<evidence type="ECO:0000313" key="2">
    <source>
        <dbReference type="EMBL" id="ODN81130.1"/>
    </source>
</evidence>
<name>A0A1E3HXS3_9TREE</name>
<dbReference type="GeneID" id="30154530"/>
<evidence type="ECO:0000313" key="3">
    <source>
        <dbReference type="Proteomes" id="UP000094065"/>
    </source>
</evidence>
<organism evidence="2 3">
    <name type="scientific">Cryptococcus amylolentus CBS 6039</name>
    <dbReference type="NCBI Taxonomy" id="1295533"/>
    <lineage>
        <taxon>Eukaryota</taxon>
        <taxon>Fungi</taxon>
        <taxon>Dikarya</taxon>
        <taxon>Basidiomycota</taxon>
        <taxon>Agaricomycotina</taxon>
        <taxon>Tremellomycetes</taxon>
        <taxon>Tremellales</taxon>
        <taxon>Cryptococcaceae</taxon>
        <taxon>Cryptococcus</taxon>
    </lineage>
</organism>
<dbReference type="Proteomes" id="UP000094065">
    <property type="component" value="Unassembled WGS sequence"/>
</dbReference>
<proteinExistence type="predicted"/>
<feature type="region of interest" description="Disordered" evidence="1">
    <location>
        <begin position="117"/>
        <end position="140"/>
    </location>
</feature>
<keyword evidence="3" id="KW-1185">Reference proteome</keyword>
<dbReference type="EMBL" id="AWGJ01000004">
    <property type="protein sequence ID" value="ODN81130.1"/>
    <property type="molecule type" value="Genomic_DNA"/>
</dbReference>
<comment type="caution">
    <text evidence="2">The sequence shown here is derived from an EMBL/GenBank/DDBJ whole genome shotgun (WGS) entry which is preliminary data.</text>
</comment>
<dbReference type="RefSeq" id="XP_018995696.1">
    <property type="nucleotide sequence ID" value="XM_019137027.1"/>
</dbReference>
<sequence length="140" mass="16151">MSKLEREDSRRANGSFALIELLIRRVWSGMGRREATRRLAAAEVRFVVGILGVITREEAAKKKKKKLENHPKEGMLPLHQRNGYATEDRICFSRTQLIHNVTKTRLSRYNDVLKYNAKTKKGLKEPKKRKGQPKGPGRKK</sequence>
<dbReference type="AlphaFoldDB" id="A0A1E3HXS3"/>
<accession>A0A1E3HXS3</accession>
<reference evidence="2 3" key="1">
    <citation type="submission" date="2016-06" db="EMBL/GenBank/DDBJ databases">
        <title>Evolution of pathogenesis and genome organization in the Tremellales.</title>
        <authorList>
            <person name="Cuomo C."/>
            <person name="Litvintseva A."/>
            <person name="Heitman J."/>
            <person name="Chen Y."/>
            <person name="Sun S."/>
            <person name="Springer D."/>
            <person name="Dromer F."/>
            <person name="Young S."/>
            <person name="Zeng Q."/>
            <person name="Chapman S."/>
            <person name="Gujja S."/>
            <person name="Saif S."/>
            <person name="Birren B."/>
        </authorList>
    </citation>
    <scope>NUCLEOTIDE SEQUENCE [LARGE SCALE GENOMIC DNA]</scope>
    <source>
        <strain evidence="2 3">CBS 6039</strain>
    </source>
</reference>
<protein>
    <submittedName>
        <fullName evidence="2">Uncharacterized protein</fullName>
    </submittedName>
</protein>
<evidence type="ECO:0000256" key="1">
    <source>
        <dbReference type="SAM" id="MobiDB-lite"/>
    </source>
</evidence>
<gene>
    <name evidence="2" type="ORF">L202_03221</name>
</gene>